<comment type="caution">
    <text evidence="2">The sequence shown here is derived from an EMBL/GenBank/DDBJ whole genome shotgun (WGS) entry which is preliminary data.</text>
</comment>
<evidence type="ECO:0000256" key="1">
    <source>
        <dbReference type="SAM" id="MobiDB-lite"/>
    </source>
</evidence>
<evidence type="ECO:0000313" key="2">
    <source>
        <dbReference type="EMBL" id="KAJ3041285.1"/>
    </source>
</evidence>
<proteinExistence type="predicted"/>
<gene>
    <name evidence="2" type="ORF">HK097_002301</name>
</gene>
<feature type="compositionally biased region" description="Pro residues" evidence="1">
    <location>
        <begin position="68"/>
        <end position="77"/>
    </location>
</feature>
<dbReference type="AlphaFoldDB" id="A0AAD5S3G6"/>
<feature type="compositionally biased region" description="Basic and acidic residues" evidence="1">
    <location>
        <begin position="97"/>
        <end position="106"/>
    </location>
</feature>
<feature type="compositionally biased region" description="Polar residues" evidence="1">
    <location>
        <begin position="81"/>
        <end position="96"/>
    </location>
</feature>
<reference evidence="2" key="1">
    <citation type="submission" date="2020-05" db="EMBL/GenBank/DDBJ databases">
        <title>Phylogenomic resolution of chytrid fungi.</title>
        <authorList>
            <person name="Stajich J.E."/>
            <person name="Amses K."/>
            <person name="Simmons R."/>
            <person name="Seto K."/>
            <person name="Myers J."/>
            <person name="Bonds A."/>
            <person name="Quandt C.A."/>
            <person name="Barry K."/>
            <person name="Liu P."/>
            <person name="Grigoriev I."/>
            <person name="Longcore J.E."/>
            <person name="James T.Y."/>
        </authorList>
    </citation>
    <scope>NUCLEOTIDE SEQUENCE</scope>
    <source>
        <strain evidence="2">JEL0318</strain>
    </source>
</reference>
<protein>
    <submittedName>
        <fullName evidence="2">Uncharacterized protein</fullName>
    </submittedName>
</protein>
<dbReference type="Proteomes" id="UP001212841">
    <property type="component" value="Unassembled WGS sequence"/>
</dbReference>
<feature type="compositionally biased region" description="Low complexity" evidence="1">
    <location>
        <begin position="46"/>
        <end position="67"/>
    </location>
</feature>
<evidence type="ECO:0000313" key="3">
    <source>
        <dbReference type="Proteomes" id="UP001212841"/>
    </source>
</evidence>
<feature type="region of interest" description="Disordered" evidence="1">
    <location>
        <begin position="43"/>
        <end position="134"/>
    </location>
</feature>
<keyword evidence="3" id="KW-1185">Reference proteome</keyword>
<sequence length="151" mass="16645">MAYENRFDAPPDISNATKDFEHFDKRVEKPDKEDVVAAEAEVLGLTPSQTTQFSTNNQSQPSHTYPHIHPPPAPAPVATPNRSNNMGPYADVQSSSEKSDEQETRPWKKKERVGGIEPLPIYDPPGSPHPAGLALLTDDEMEGWPAGRSKM</sequence>
<organism evidence="2 3">
    <name type="scientific">Rhizophlyctis rosea</name>
    <dbReference type="NCBI Taxonomy" id="64517"/>
    <lineage>
        <taxon>Eukaryota</taxon>
        <taxon>Fungi</taxon>
        <taxon>Fungi incertae sedis</taxon>
        <taxon>Chytridiomycota</taxon>
        <taxon>Chytridiomycota incertae sedis</taxon>
        <taxon>Chytridiomycetes</taxon>
        <taxon>Rhizophlyctidales</taxon>
        <taxon>Rhizophlyctidaceae</taxon>
        <taxon>Rhizophlyctis</taxon>
    </lineage>
</organism>
<dbReference type="EMBL" id="JADGJD010001497">
    <property type="protein sequence ID" value="KAJ3041285.1"/>
    <property type="molecule type" value="Genomic_DNA"/>
</dbReference>
<accession>A0AAD5S3G6</accession>
<name>A0AAD5S3G6_9FUNG</name>